<dbReference type="Gene3D" id="6.10.140.140">
    <property type="match status" value="1"/>
</dbReference>
<feature type="domain" description="KRAB" evidence="1">
    <location>
        <begin position="41"/>
        <end position="111"/>
    </location>
</feature>
<dbReference type="PANTHER" id="PTHR23232">
    <property type="entry name" value="KRAB DOMAIN C2H2 ZINC FINGER"/>
    <property type="match status" value="1"/>
</dbReference>
<dbReference type="InterPro" id="IPR036051">
    <property type="entry name" value="KRAB_dom_sf"/>
</dbReference>
<dbReference type="OMA" id="AVDWEIC"/>
<dbReference type="InterPro" id="IPR050169">
    <property type="entry name" value="Krueppel_C2H2_ZnF"/>
</dbReference>
<reference evidence="2" key="3">
    <citation type="submission" date="2025-09" db="UniProtKB">
        <authorList>
            <consortium name="Ensembl"/>
        </authorList>
    </citation>
    <scope>IDENTIFICATION</scope>
</reference>
<sequence length="111" mass="12607">MPAIDLFSGGHLSQDFFCLHEEKSGERTGTGCLTNYSPDPVTLEDVAVEFTQEEWTSVDPTQRNLYREEMLENHMNLVTLGWEICLNTKRSAPQQSILRGKASNVEMNSRQ</sequence>
<dbReference type="InterPro" id="IPR001909">
    <property type="entry name" value="KRAB"/>
</dbReference>
<dbReference type="CDD" id="cd07765">
    <property type="entry name" value="KRAB_A-box"/>
    <property type="match status" value="1"/>
</dbReference>
<dbReference type="AlphaFoldDB" id="A0A673TVS4"/>
<dbReference type="Proteomes" id="UP000472268">
    <property type="component" value="Chromosome 12"/>
</dbReference>
<keyword evidence="3" id="KW-1185">Reference proteome</keyword>
<organism evidence="2 3">
    <name type="scientific">Suricata suricatta</name>
    <name type="common">Meerkat</name>
    <dbReference type="NCBI Taxonomy" id="37032"/>
    <lineage>
        <taxon>Eukaryota</taxon>
        <taxon>Metazoa</taxon>
        <taxon>Chordata</taxon>
        <taxon>Craniata</taxon>
        <taxon>Vertebrata</taxon>
        <taxon>Euteleostomi</taxon>
        <taxon>Mammalia</taxon>
        <taxon>Eutheria</taxon>
        <taxon>Laurasiatheria</taxon>
        <taxon>Carnivora</taxon>
        <taxon>Feliformia</taxon>
        <taxon>Herpestidae</taxon>
        <taxon>Suricata</taxon>
    </lineage>
</organism>
<evidence type="ECO:0000313" key="3">
    <source>
        <dbReference type="Proteomes" id="UP000472268"/>
    </source>
</evidence>
<protein>
    <recommendedName>
        <fullName evidence="1">KRAB domain-containing protein</fullName>
    </recommendedName>
</protein>
<dbReference type="Ensembl" id="ENSSSUT00005018244.1">
    <property type="protein sequence ID" value="ENSSSUP00005015993.1"/>
    <property type="gene ID" value="ENSSSUG00005010317.1"/>
</dbReference>
<accession>A0A673TVS4</accession>
<evidence type="ECO:0000313" key="2">
    <source>
        <dbReference type="Ensembl" id="ENSSSUP00005015993.1"/>
    </source>
</evidence>
<dbReference type="PROSITE" id="PS50805">
    <property type="entry name" value="KRAB"/>
    <property type="match status" value="1"/>
</dbReference>
<dbReference type="Pfam" id="PF01352">
    <property type="entry name" value="KRAB"/>
    <property type="match status" value="1"/>
</dbReference>
<reference evidence="2" key="2">
    <citation type="submission" date="2025-08" db="UniProtKB">
        <authorList>
            <consortium name="Ensembl"/>
        </authorList>
    </citation>
    <scope>IDENTIFICATION</scope>
</reference>
<reference evidence="2 3" key="1">
    <citation type="submission" date="2019-05" db="EMBL/GenBank/DDBJ databases">
        <title>A Chromosome-scale Meerkat (S. suricatta) Genome Assembly.</title>
        <authorList>
            <person name="Dudchenko O."/>
            <person name="Lieberman Aiden E."/>
            <person name="Tung J."/>
            <person name="Barreiro L.B."/>
            <person name="Clutton-Brock T.H."/>
        </authorList>
    </citation>
    <scope>NUCLEOTIDE SEQUENCE [LARGE SCALE GENOMIC DNA]</scope>
</reference>
<proteinExistence type="predicted"/>
<name>A0A673TVS4_SURSU</name>
<dbReference type="SMART" id="SM00349">
    <property type="entry name" value="KRAB"/>
    <property type="match status" value="1"/>
</dbReference>
<dbReference type="PANTHER" id="PTHR23232:SF163">
    <property type="entry name" value="ZINC FINGER PROTEIN 589"/>
    <property type="match status" value="1"/>
</dbReference>
<dbReference type="SUPFAM" id="SSF109640">
    <property type="entry name" value="KRAB domain (Kruppel-associated box)"/>
    <property type="match status" value="1"/>
</dbReference>
<evidence type="ECO:0000259" key="1">
    <source>
        <dbReference type="PROSITE" id="PS50805"/>
    </source>
</evidence>
<dbReference type="GO" id="GO:0006355">
    <property type="term" value="P:regulation of DNA-templated transcription"/>
    <property type="evidence" value="ECO:0007669"/>
    <property type="project" value="InterPro"/>
</dbReference>